<proteinExistence type="predicted"/>
<comment type="caution">
    <text evidence="1">The sequence shown here is derived from an EMBL/GenBank/DDBJ whole genome shotgun (WGS) entry which is preliminary data.</text>
</comment>
<dbReference type="PANTHER" id="PTHR38479">
    <property type="entry name" value="LMO0824 PROTEIN"/>
    <property type="match status" value="1"/>
</dbReference>
<evidence type="ECO:0000313" key="1">
    <source>
        <dbReference type="EMBL" id="CCM64681.1"/>
    </source>
</evidence>
<dbReference type="AlphaFoldDB" id="R4Z5Q9"/>
<protein>
    <recommendedName>
        <fullName evidence="3">Winged helix DNA-binding domain-containing protein</fullName>
    </recommendedName>
</protein>
<dbReference type="PANTHER" id="PTHR38479:SF2">
    <property type="entry name" value="WINGED HELIX DNA-BINDING DOMAIN-CONTAINING PROTEIN"/>
    <property type="match status" value="1"/>
</dbReference>
<reference evidence="1 2" key="1">
    <citation type="journal article" date="2013" name="ISME J.">
        <title>Metabolic model for the filamentous 'Candidatus Microthrix parvicella' based on genomic and metagenomic analyses.</title>
        <authorList>
            <person name="Jon McIlroy S."/>
            <person name="Kristiansen R."/>
            <person name="Albertsen M."/>
            <person name="Michael Karst S."/>
            <person name="Rossetti S."/>
            <person name="Lund Nielsen J."/>
            <person name="Tandoi V."/>
            <person name="James Seviour R."/>
            <person name="Nielsen P.H."/>
        </authorList>
    </citation>
    <scope>NUCLEOTIDE SEQUENCE [LARGE SCALE GENOMIC DNA]</scope>
    <source>
        <strain evidence="1 2">RN1</strain>
    </source>
</reference>
<sequence>MGTEVRLIRALRLRNQGLAPGARPWASAPEVARGMLAMQAQDPLGVLWALSVRAGGPREGSATAPDRPSEAMVRSDLADGRIVRNRPSRGTLQVTAPEDLHWLTDLLSVRSNVAAKKRRAQLDVTEAMVETVGEVLRRELAGGRVMTRPALVEACASAGVPLDGSQAGHVLRHHTEAMTIVFAEPKGRTDTFALADEWIDQRRSLDRSEALAEVAIRYFESRGPATAQCLAWWGNLTMGDVRAAIEGAGSALEQVELAGETMLMGAGLAGLTDAEVDAALAEPLLLAPFDEYLLGYRSRDAVISPDRQDAVVPGRNGMFKPIVVVDGEVVGLWSRAATSRAVSVKILPFETLGGDTIEQLAGRANDYGAFLGREATLTVTSTR</sequence>
<dbReference type="InterPro" id="IPR009351">
    <property type="entry name" value="AlkZ-like"/>
</dbReference>
<dbReference type="Pfam" id="PF06224">
    <property type="entry name" value="AlkZ-like"/>
    <property type="match status" value="1"/>
</dbReference>
<dbReference type="OrthoDB" id="9148135at2"/>
<accession>R4Z5Q9</accession>
<evidence type="ECO:0008006" key="3">
    <source>
        <dbReference type="Google" id="ProtNLM"/>
    </source>
</evidence>
<evidence type="ECO:0000313" key="2">
    <source>
        <dbReference type="Proteomes" id="UP000018291"/>
    </source>
</evidence>
<dbReference type="EMBL" id="CANL01000038">
    <property type="protein sequence ID" value="CCM64681.1"/>
    <property type="molecule type" value="Genomic_DNA"/>
</dbReference>
<dbReference type="Proteomes" id="UP000018291">
    <property type="component" value="Unassembled WGS sequence"/>
</dbReference>
<dbReference type="eggNOG" id="COG3214">
    <property type="taxonomic scope" value="Bacteria"/>
</dbReference>
<dbReference type="RefSeq" id="WP_012228916.1">
    <property type="nucleotide sequence ID" value="NZ_HG422565.1"/>
</dbReference>
<name>R4Z5Q9_9ACTN</name>
<keyword evidence="2" id="KW-1185">Reference proteome</keyword>
<organism evidence="1 2">
    <name type="scientific">Candidatus Neomicrothrix parvicella RN1</name>
    <dbReference type="NCBI Taxonomy" id="1229780"/>
    <lineage>
        <taxon>Bacteria</taxon>
        <taxon>Bacillati</taxon>
        <taxon>Actinomycetota</taxon>
        <taxon>Acidimicrobiia</taxon>
        <taxon>Acidimicrobiales</taxon>
        <taxon>Microthrixaceae</taxon>
        <taxon>Candidatus Neomicrothrix</taxon>
    </lineage>
</organism>
<dbReference type="STRING" id="1229780.BN381_430077"/>
<gene>
    <name evidence="1" type="ORF">BN381_430077</name>
</gene>
<dbReference type="HOGENOM" id="CLU_047003_0_0_11"/>